<dbReference type="OMA" id="WSQMFAE"/>
<accession>B4JLX7</accession>
<name>B4JLX7_DROGR</name>
<dbReference type="Pfam" id="PF11894">
    <property type="entry name" value="Nup192"/>
    <property type="match status" value="1"/>
</dbReference>
<protein>
    <submittedName>
        <fullName evidence="5">GH24436</fullName>
    </submittedName>
</protein>
<dbReference type="GO" id="GO:0044611">
    <property type="term" value="C:nuclear pore inner ring"/>
    <property type="evidence" value="ECO:0007669"/>
    <property type="project" value="TreeGrafter"/>
</dbReference>
<dbReference type="eggNOG" id="KOG1835">
    <property type="taxonomic scope" value="Eukaryota"/>
</dbReference>
<dbReference type="GO" id="GO:0017056">
    <property type="term" value="F:structural constituent of nuclear pore"/>
    <property type="evidence" value="ECO:0007669"/>
    <property type="project" value="TreeGrafter"/>
</dbReference>
<gene>
    <name evidence="5" type="primary">Dgri\GH24436</name>
    <name evidence="5" type="ORF">Dgri_GH24436</name>
</gene>
<dbReference type="STRING" id="7222.B4JLX7"/>
<dbReference type="PANTHER" id="PTHR31344:SF0">
    <property type="entry name" value="NUCLEAR PORE COMPLEX PROTEIN NUP205"/>
    <property type="match status" value="1"/>
</dbReference>
<evidence type="ECO:0000256" key="4">
    <source>
        <dbReference type="ARBA" id="ARBA00023242"/>
    </source>
</evidence>
<dbReference type="GO" id="GO:0006999">
    <property type="term" value="P:nuclear pore organization"/>
    <property type="evidence" value="ECO:0007669"/>
    <property type="project" value="TreeGrafter"/>
</dbReference>
<keyword evidence="4" id="KW-0539">Nucleus</keyword>
<dbReference type="EMBL" id="CH916371">
    <property type="protein sequence ID" value="EDV91738.1"/>
    <property type="molecule type" value="Genomic_DNA"/>
</dbReference>
<evidence type="ECO:0000256" key="2">
    <source>
        <dbReference type="ARBA" id="ARBA00005892"/>
    </source>
</evidence>
<reference evidence="5 6" key="1">
    <citation type="journal article" date="2007" name="Nature">
        <title>Evolution of genes and genomes on the Drosophila phylogeny.</title>
        <authorList>
            <consortium name="Drosophila 12 Genomes Consortium"/>
            <person name="Clark A.G."/>
            <person name="Eisen M.B."/>
            <person name="Smith D.R."/>
            <person name="Bergman C.M."/>
            <person name="Oliver B."/>
            <person name="Markow T.A."/>
            <person name="Kaufman T.C."/>
            <person name="Kellis M."/>
            <person name="Gelbart W."/>
            <person name="Iyer V.N."/>
            <person name="Pollard D.A."/>
            <person name="Sackton T.B."/>
            <person name="Larracuente A.M."/>
            <person name="Singh N.D."/>
            <person name="Abad J.P."/>
            <person name="Abt D.N."/>
            <person name="Adryan B."/>
            <person name="Aguade M."/>
            <person name="Akashi H."/>
            <person name="Anderson W.W."/>
            <person name="Aquadro C.F."/>
            <person name="Ardell D.H."/>
            <person name="Arguello R."/>
            <person name="Artieri C.G."/>
            <person name="Barbash D.A."/>
            <person name="Barker D."/>
            <person name="Barsanti P."/>
            <person name="Batterham P."/>
            <person name="Batzoglou S."/>
            <person name="Begun D."/>
            <person name="Bhutkar A."/>
            <person name="Blanco E."/>
            <person name="Bosak S.A."/>
            <person name="Bradley R.K."/>
            <person name="Brand A.D."/>
            <person name="Brent M.R."/>
            <person name="Brooks A.N."/>
            <person name="Brown R.H."/>
            <person name="Butlin R.K."/>
            <person name="Caggese C."/>
            <person name="Calvi B.R."/>
            <person name="Bernardo de Carvalho A."/>
            <person name="Caspi A."/>
            <person name="Castrezana S."/>
            <person name="Celniker S.E."/>
            <person name="Chang J.L."/>
            <person name="Chapple C."/>
            <person name="Chatterji S."/>
            <person name="Chinwalla A."/>
            <person name="Civetta A."/>
            <person name="Clifton S.W."/>
            <person name="Comeron J.M."/>
            <person name="Costello J.C."/>
            <person name="Coyne J.A."/>
            <person name="Daub J."/>
            <person name="David R.G."/>
            <person name="Delcher A.L."/>
            <person name="Delehaunty K."/>
            <person name="Do C.B."/>
            <person name="Ebling H."/>
            <person name="Edwards K."/>
            <person name="Eickbush T."/>
            <person name="Evans J.D."/>
            <person name="Filipski A."/>
            <person name="Findeiss S."/>
            <person name="Freyhult E."/>
            <person name="Fulton L."/>
            <person name="Fulton R."/>
            <person name="Garcia A.C."/>
            <person name="Gardiner A."/>
            <person name="Garfield D.A."/>
            <person name="Garvin B.E."/>
            <person name="Gibson G."/>
            <person name="Gilbert D."/>
            <person name="Gnerre S."/>
            <person name="Godfrey J."/>
            <person name="Good R."/>
            <person name="Gotea V."/>
            <person name="Gravely B."/>
            <person name="Greenberg A.J."/>
            <person name="Griffiths-Jones S."/>
            <person name="Gross S."/>
            <person name="Guigo R."/>
            <person name="Gustafson E.A."/>
            <person name="Haerty W."/>
            <person name="Hahn M.W."/>
            <person name="Halligan D.L."/>
            <person name="Halpern A.L."/>
            <person name="Halter G.M."/>
            <person name="Han M.V."/>
            <person name="Heger A."/>
            <person name="Hillier L."/>
            <person name="Hinrichs A.S."/>
            <person name="Holmes I."/>
            <person name="Hoskins R.A."/>
            <person name="Hubisz M.J."/>
            <person name="Hultmark D."/>
            <person name="Huntley M.A."/>
            <person name="Jaffe D.B."/>
            <person name="Jagadeeshan S."/>
            <person name="Jeck W.R."/>
            <person name="Johnson J."/>
            <person name="Jones C.D."/>
            <person name="Jordan W.C."/>
            <person name="Karpen G.H."/>
            <person name="Kataoka E."/>
            <person name="Keightley P.D."/>
            <person name="Kheradpour P."/>
            <person name="Kirkness E.F."/>
            <person name="Koerich L.B."/>
            <person name="Kristiansen K."/>
            <person name="Kudrna D."/>
            <person name="Kulathinal R.J."/>
            <person name="Kumar S."/>
            <person name="Kwok R."/>
            <person name="Lander E."/>
            <person name="Langley C.H."/>
            <person name="Lapoint R."/>
            <person name="Lazzaro B.P."/>
            <person name="Lee S.J."/>
            <person name="Levesque L."/>
            <person name="Li R."/>
            <person name="Lin C.F."/>
            <person name="Lin M.F."/>
            <person name="Lindblad-Toh K."/>
            <person name="Llopart A."/>
            <person name="Long M."/>
            <person name="Low L."/>
            <person name="Lozovsky E."/>
            <person name="Lu J."/>
            <person name="Luo M."/>
            <person name="Machado C.A."/>
            <person name="Makalowski W."/>
            <person name="Marzo M."/>
            <person name="Matsuda M."/>
            <person name="Matzkin L."/>
            <person name="McAllister B."/>
            <person name="McBride C.S."/>
            <person name="McKernan B."/>
            <person name="McKernan K."/>
            <person name="Mendez-Lago M."/>
            <person name="Minx P."/>
            <person name="Mollenhauer M.U."/>
            <person name="Montooth K."/>
            <person name="Mount S.M."/>
            <person name="Mu X."/>
            <person name="Myers E."/>
            <person name="Negre B."/>
            <person name="Newfeld S."/>
            <person name="Nielsen R."/>
            <person name="Noor M.A."/>
            <person name="O'Grady P."/>
            <person name="Pachter L."/>
            <person name="Papaceit M."/>
            <person name="Parisi M.J."/>
            <person name="Parisi M."/>
            <person name="Parts L."/>
            <person name="Pedersen J.S."/>
            <person name="Pesole G."/>
            <person name="Phillippy A.M."/>
            <person name="Ponting C.P."/>
            <person name="Pop M."/>
            <person name="Porcelli D."/>
            <person name="Powell J.R."/>
            <person name="Prohaska S."/>
            <person name="Pruitt K."/>
            <person name="Puig M."/>
            <person name="Quesneville H."/>
            <person name="Ram K.R."/>
            <person name="Rand D."/>
            <person name="Rasmussen M.D."/>
            <person name="Reed L.K."/>
            <person name="Reenan R."/>
            <person name="Reily A."/>
            <person name="Remington K.A."/>
            <person name="Rieger T.T."/>
            <person name="Ritchie M.G."/>
            <person name="Robin C."/>
            <person name="Rogers Y.H."/>
            <person name="Rohde C."/>
            <person name="Rozas J."/>
            <person name="Rubenfield M.J."/>
            <person name="Ruiz A."/>
            <person name="Russo S."/>
            <person name="Salzberg S.L."/>
            <person name="Sanchez-Gracia A."/>
            <person name="Saranga D.J."/>
            <person name="Sato H."/>
            <person name="Schaeffer S.W."/>
            <person name="Schatz M.C."/>
            <person name="Schlenke T."/>
            <person name="Schwartz R."/>
            <person name="Segarra C."/>
            <person name="Singh R.S."/>
            <person name="Sirot L."/>
            <person name="Sirota M."/>
            <person name="Sisneros N.B."/>
            <person name="Smith C.D."/>
            <person name="Smith T.F."/>
            <person name="Spieth J."/>
            <person name="Stage D.E."/>
            <person name="Stark A."/>
            <person name="Stephan W."/>
            <person name="Strausberg R.L."/>
            <person name="Strempel S."/>
            <person name="Sturgill D."/>
            <person name="Sutton G."/>
            <person name="Sutton G.G."/>
            <person name="Tao W."/>
            <person name="Teichmann S."/>
            <person name="Tobari Y.N."/>
            <person name="Tomimura Y."/>
            <person name="Tsolas J.M."/>
            <person name="Valente V.L."/>
            <person name="Venter E."/>
            <person name="Venter J.C."/>
            <person name="Vicario S."/>
            <person name="Vieira F.G."/>
            <person name="Vilella A.J."/>
            <person name="Villasante A."/>
            <person name="Walenz B."/>
            <person name="Wang J."/>
            <person name="Wasserman M."/>
            <person name="Watts T."/>
            <person name="Wilson D."/>
            <person name="Wilson R.K."/>
            <person name="Wing R.A."/>
            <person name="Wolfner M.F."/>
            <person name="Wong A."/>
            <person name="Wong G.K."/>
            <person name="Wu C.I."/>
            <person name="Wu G."/>
            <person name="Yamamoto D."/>
            <person name="Yang H.P."/>
            <person name="Yang S.P."/>
            <person name="Yorke J.A."/>
            <person name="Yoshida K."/>
            <person name="Zdobnov E."/>
            <person name="Zhang P."/>
            <person name="Zhang Y."/>
            <person name="Zimin A.V."/>
            <person name="Baldwin J."/>
            <person name="Abdouelleil A."/>
            <person name="Abdulkadir J."/>
            <person name="Abebe A."/>
            <person name="Abera B."/>
            <person name="Abreu J."/>
            <person name="Acer S.C."/>
            <person name="Aftuck L."/>
            <person name="Alexander A."/>
            <person name="An P."/>
            <person name="Anderson E."/>
            <person name="Anderson S."/>
            <person name="Arachi H."/>
            <person name="Azer M."/>
            <person name="Bachantsang P."/>
            <person name="Barry A."/>
            <person name="Bayul T."/>
            <person name="Berlin A."/>
            <person name="Bessette D."/>
            <person name="Bloom T."/>
            <person name="Blye J."/>
            <person name="Boguslavskiy L."/>
            <person name="Bonnet C."/>
            <person name="Boukhgalter B."/>
            <person name="Bourzgui I."/>
            <person name="Brown A."/>
            <person name="Cahill P."/>
            <person name="Channer S."/>
            <person name="Cheshatsang Y."/>
            <person name="Chuda L."/>
            <person name="Citroen M."/>
            <person name="Collymore A."/>
            <person name="Cooke P."/>
            <person name="Costello M."/>
            <person name="D'Aco K."/>
            <person name="Daza R."/>
            <person name="De Haan G."/>
            <person name="DeGray S."/>
            <person name="DeMaso C."/>
            <person name="Dhargay N."/>
            <person name="Dooley K."/>
            <person name="Dooley E."/>
            <person name="Doricent M."/>
            <person name="Dorje P."/>
            <person name="Dorjee K."/>
            <person name="Dupes A."/>
            <person name="Elong R."/>
            <person name="Falk J."/>
            <person name="Farina A."/>
            <person name="Faro S."/>
            <person name="Ferguson D."/>
            <person name="Fisher S."/>
            <person name="Foley C.D."/>
            <person name="Franke A."/>
            <person name="Friedrich D."/>
            <person name="Gadbois L."/>
            <person name="Gearin G."/>
            <person name="Gearin C.R."/>
            <person name="Giannoukos G."/>
            <person name="Goode T."/>
            <person name="Graham J."/>
            <person name="Grandbois E."/>
            <person name="Grewal S."/>
            <person name="Gyaltsen K."/>
            <person name="Hafez N."/>
            <person name="Hagos B."/>
            <person name="Hall J."/>
            <person name="Henson C."/>
            <person name="Hollinger A."/>
            <person name="Honan T."/>
            <person name="Huard M.D."/>
            <person name="Hughes L."/>
            <person name="Hurhula B."/>
            <person name="Husby M.E."/>
            <person name="Kamat A."/>
            <person name="Kanga B."/>
            <person name="Kashin S."/>
            <person name="Khazanovich D."/>
            <person name="Kisner P."/>
            <person name="Lance K."/>
            <person name="Lara M."/>
            <person name="Lee W."/>
            <person name="Lennon N."/>
            <person name="Letendre F."/>
            <person name="LeVine R."/>
            <person name="Lipovsky A."/>
            <person name="Liu X."/>
            <person name="Liu J."/>
            <person name="Liu S."/>
            <person name="Lokyitsang T."/>
            <person name="Lokyitsang Y."/>
            <person name="Lubonja R."/>
            <person name="Lui A."/>
            <person name="MacDonald P."/>
            <person name="Magnisalis V."/>
            <person name="Maru K."/>
            <person name="Matthews C."/>
            <person name="McCusker W."/>
            <person name="McDonough S."/>
            <person name="Mehta T."/>
            <person name="Meldrim J."/>
            <person name="Meneus L."/>
            <person name="Mihai O."/>
            <person name="Mihalev A."/>
            <person name="Mihova T."/>
            <person name="Mittelman R."/>
            <person name="Mlenga V."/>
            <person name="Montmayeur A."/>
            <person name="Mulrain L."/>
            <person name="Navidi A."/>
            <person name="Naylor J."/>
            <person name="Negash T."/>
            <person name="Nguyen T."/>
            <person name="Nguyen N."/>
            <person name="Nicol R."/>
            <person name="Norbu C."/>
            <person name="Norbu N."/>
            <person name="Novod N."/>
            <person name="O'Neill B."/>
            <person name="Osman S."/>
            <person name="Markiewicz E."/>
            <person name="Oyono O.L."/>
            <person name="Patti C."/>
            <person name="Phunkhang P."/>
            <person name="Pierre F."/>
            <person name="Priest M."/>
            <person name="Raghuraman S."/>
            <person name="Rege F."/>
            <person name="Reyes R."/>
            <person name="Rise C."/>
            <person name="Rogov P."/>
            <person name="Ross K."/>
            <person name="Ryan E."/>
            <person name="Settipalli S."/>
            <person name="Shea T."/>
            <person name="Sherpa N."/>
            <person name="Shi L."/>
            <person name="Shih D."/>
            <person name="Sparrow T."/>
            <person name="Spaulding J."/>
            <person name="Stalker J."/>
            <person name="Stange-Thomann N."/>
            <person name="Stavropoulos S."/>
            <person name="Stone C."/>
            <person name="Strader C."/>
            <person name="Tesfaye S."/>
            <person name="Thomson T."/>
            <person name="Thoulutsang Y."/>
            <person name="Thoulutsang D."/>
            <person name="Topham K."/>
            <person name="Topping I."/>
            <person name="Tsamla T."/>
            <person name="Vassiliev H."/>
            <person name="Vo A."/>
            <person name="Wangchuk T."/>
            <person name="Wangdi T."/>
            <person name="Weiand M."/>
            <person name="Wilkinson J."/>
            <person name="Wilson A."/>
            <person name="Yadav S."/>
            <person name="Young G."/>
            <person name="Yu Q."/>
            <person name="Zembek L."/>
            <person name="Zhong D."/>
            <person name="Zimmer A."/>
            <person name="Zwirko Z."/>
            <person name="Jaffe D.B."/>
            <person name="Alvarez P."/>
            <person name="Brockman W."/>
            <person name="Butler J."/>
            <person name="Chin C."/>
            <person name="Gnerre S."/>
            <person name="Grabherr M."/>
            <person name="Kleber M."/>
            <person name="Mauceli E."/>
            <person name="MacCallum I."/>
        </authorList>
    </citation>
    <scope>NUCLEOTIDE SEQUENCE [LARGE SCALE GENOMIC DNA]</scope>
    <source>
        <strain evidence="6">Tucson 15287-2541.00</strain>
    </source>
</reference>
<dbReference type="SMR" id="B4JLX7"/>
<organism evidence="6">
    <name type="scientific">Drosophila grimshawi</name>
    <name type="common">Hawaiian fruit fly</name>
    <name type="synonym">Idiomyia grimshawi</name>
    <dbReference type="NCBI Taxonomy" id="7222"/>
    <lineage>
        <taxon>Eukaryota</taxon>
        <taxon>Metazoa</taxon>
        <taxon>Ecdysozoa</taxon>
        <taxon>Arthropoda</taxon>
        <taxon>Hexapoda</taxon>
        <taxon>Insecta</taxon>
        <taxon>Pterygota</taxon>
        <taxon>Neoptera</taxon>
        <taxon>Endopterygota</taxon>
        <taxon>Diptera</taxon>
        <taxon>Brachycera</taxon>
        <taxon>Muscomorpha</taxon>
        <taxon>Ephydroidea</taxon>
        <taxon>Drosophilidae</taxon>
        <taxon>Drosophila</taxon>
        <taxon>Hawaiian Drosophila</taxon>
    </lineage>
</organism>
<evidence type="ECO:0000256" key="1">
    <source>
        <dbReference type="ARBA" id="ARBA00004123"/>
    </source>
</evidence>
<sequence>MDSVIEDMWTPYKRLYQICQSAIRNPNEMNPDLVQCLKKHKQNFTNLLRNPPKSEKSRAQLATISMEGVMLAGQSRKVVLSQELINEAIILSDMYDLDEIIALELLCSAQRQQIRHPGLPRGLVAVLLYYDGRKAITCTLRDMFQAMSGVTWSTELPKEMTVVFDNYVQNLVEDSNILGRLLELLAEMDTEKEIALLTKNRAFGSKRHQNQVLALYESTRKALAMCLFHWSAQRGLPKNIAIRLLKQLANNTQGNTSEVTLIMLMALLYGYDTSVLLLAECDNQHISRLPILSDPEYVKCFYEAIYAQTTWQTPQMDVIIKYSFGLTLASLRQAPIDLQTNAGAIINCDEQLIDEALAGNVFTFFLRELLETNVVYEVEFIYRRLHQLITDFIDFMHAKVSELRGRSDETARVMLSFQNAGLESPPNLDDNFELLMLCVAKLYGDKRIPVTLCNEYWGPTIAKATTTTPHNAAANSKSNTSRAVSLFKFIRLASELLPQILMTPYLKMIAGLTRTEFAARAAFNLLKDSQNVSSTYAVSWDNFFTALNCYFTNMRSDQQSIGGSIYRSRPMPRNIAPSETEIMISVLGIVQAVADNDEISRIVICEHVNWQTPQVLLGLLACTTSVALKGQILLTLAALSKSKESARSIWFHLEESQVIPTMTKNSSAYASFSLAEEIVQNECRMETYKLSRGVLQLLNTLMTTHMPHRLGAGQRKGGYDPYLHFVIDKIFLKFYNRAYKDPVERWEVGAKCMQLLYFLLATYQPKAADFDNDRDDYPHPGYHIMLQLQVKSDMLRLILRIIEEAQEQLDDYNEFRGKPALEECALYALLLLEVAVAKQNAFFEAANCSILLMGLNRMLLDLNPRSRQPDYVHNIIKFVTYNSWLPRHTLAAIKILSGFTAQPDVVVQILNMYSPNSTEKLEIRRQFIECLEIDMLQLSDEQRRQYEALDRFGNAYHKDATGDAGDLDSNTSSVSDTISVSEMEVEDRQPMRIELQIKEAIVQLFEVNINQPLPNFVTFLLGIDVMRDFMYNEQIQLNVNCSCINALVLILERHLEQQRQSDKYCEHTAHIVERIYRLFHGFCASPQISEAILRYFRLTCNDFLLRHLGALPFRNNHRNHMLHAISHLMNCVSIEIRVAASHGQTTRYTLLCDILLAVNADVLHNGHSVPQELSTSLLMSAAGNQFGLGVTPCRQMMQTTAPELHANRLLDCLTLETLSLTQPDLEFFDERLVSTLLTECTANAAMHQHSAGVINIHKLHCILMDELHLVQSSIANGQRKAVIDEITTLIQYAINLNGIRMQRLATYAFMKAWGNLVQLLFSAMPETVLPVAVRKQHIIDIIEKIMFKVPPTQPLVKLSIQVTETMLVLLENLRHCYYHLEDQRALDEHGNIICLNDATPGVDATIANNQQQQQQQAKNSAANNATHVISSSVSSNSCKSSNLRFILKQLIAWIMTCEVKSQQLSINLYTSLLYCLRIVKRVRSDEQIEYNETLRTRSDSCTTFGNLQADVEQEMKHKEMAAEIISEFGEKLIDTICHDVTTGHAMCSMLALSCLDIISELRAVNTLCDIIASRGYLKQVLYGLAQSDVELKDVLKPIPDSLRPLYMYESLMAFLMQMAQTYLGATQILAEGALGVLSNMRIYDMQPDLKASQQLTLERNEPDDFMPAVDARFRSILLPALSFCDSIIDSLGARNTSASTQLLNFLFSHIDMIEGMLRAATPFMGLGHLQQLAAITNIFARITCNDQAIMQDHHHLDSGAPSPEMTNRLSRLRQLLIVVLGRFTVNEATIRCMMQQERHQQQDPTDLTEVDKWQHIKYILDISANLSIYCRAGVTSHVRDGITSKYLLTTMINDVTPLSGKTDSKKLSAIMVVILNQLKGSIAYYLSQKAIADNLVQQRASLPNITFGPSGKKNYLELSQRHNDKRSELKMSVFIAEQSLYLLWIHVDFYFRNAVIYSQENRSLINETCLDPNNMSVLNASQDEIVQLKQMLISTFNELFCSQLITASEGYTTKCKNFSAVLLRRIKALVQFAPQTS</sequence>
<dbReference type="FunCoup" id="B4JLX7">
    <property type="interactions" value="1965"/>
</dbReference>
<dbReference type="PANTHER" id="PTHR31344">
    <property type="entry name" value="NUCLEAR PORE COMPLEX PROTEIN NUP205"/>
    <property type="match status" value="1"/>
</dbReference>
<proteinExistence type="inferred from homology"/>
<dbReference type="KEGG" id="dgr:6566320"/>
<keyword evidence="3" id="KW-0813">Transport</keyword>
<dbReference type="OrthoDB" id="2019644at2759"/>
<evidence type="ECO:0000313" key="5">
    <source>
        <dbReference type="EMBL" id="EDV91738.1"/>
    </source>
</evidence>
<evidence type="ECO:0000313" key="6">
    <source>
        <dbReference type="Proteomes" id="UP000001070"/>
    </source>
</evidence>
<dbReference type="PhylomeDB" id="B4JLX7"/>
<dbReference type="InParanoid" id="B4JLX7"/>
<dbReference type="HOGENOM" id="CLU_001929_0_0_1"/>
<keyword evidence="6" id="KW-1185">Reference proteome</keyword>
<dbReference type="InterPro" id="IPR021827">
    <property type="entry name" value="Nup186/Nup192/Nup205"/>
</dbReference>
<dbReference type="Proteomes" id="UP000001070">
    <property type="component" value="Unassembled WGS sequence"/>
</dbReference>
<comment type="subcellular location">
    <subcellularLocation>
        <location evidence="1">Nucleus</location>
    </subcellularLocation>
</comment>
<evidence type="ECO:0000256" key="3">
    <source>
        <dbReference type="ARBA" id="ARBA00022448"/>
    </source>
</evidence>
<comment type="similarity">
    <text evidence="2">Belongs to the NUP186/NUP192/NUP205 family.</text>
</comment>